<keyword evidence="3" id="KW-0378">Hydrolase</keyword>
<evidence type="ECO:0000256" key="2">
    <source>
        <dbReference type="SAM" id="SignalP"/>
    </source>
</evidence>
<comment type="caution">
    <text evidence="3">The sequence shown here is derived from an EMBL/GenBank/DDBJ whole genome shotgun (WGS) entry which is preliminary data.</text>
</comment>
<proteinExistence type="predicted"/>
<feature type="compositionally biased region" description="Low complexity" evidence="1">
    <location>
        <begin position="1059"/>
        <end position="1068"/>
    </location>
</feature>
<organism evidence="3 4">
    <name type="scientific">Stemphylium lycopersici</name>
    <name type="common">Tomato gray leaf spot disease fungus</name>
    <name type="synonym">Thyrospora lycopersici</name>
    <dbReference type="NCBI Taxonomy" id="183478"/>
    <lineage>
        <taxon>Eukaryota</taxon>
        <taxon>Fungi</taxon>
        <taxon>Dikarya</taxon>
        <taxon>Ascomycota</taxon>
        <taxon>Pezizomycotina</taxon>
        <taxon>Dothideomycetes</taxon>
        <taxon>Pleosporomycetidae</taxon>
        <taxon>Pleosporales</taxon>
        <taxon>Pleosporineae</taxon>
        <taxon>Pleosporaceae</taxon>
        <taxon>Stemphylium</taxon>
    </lineage>
</organism>
<keyword evidence="4" id="KW-1185">Reference proteome</keyword>
<dbReference type="EMBL" id="QGDH01000049">
    <property type="protein sequence ID" value="RAR12571.1"/>
    <property type="molecule type" value="Genomic_DNA"/>
</dbReference>
<feature type="compositionally biased region" description="Acidic residues" evidence="1">
    <location>
        <begin position="263"/>
        <end position="276"/>
    </location>
</feature>
<feature type="region of interest" description="Disordered" evidence="1">
    <location>
        <begin position="1053"/>
        <end position="1075"/>
    </location>
</feature>
<dbReference type="AlphaFoldDB" id="A0A364N5R0"/>
<evidence type="ECO:0000313" key="4">
    <source>
        <dbReference type="Proteomes" id="UP000249619"/>
    </source>
</evidence>
<gene>
    <name evidence="3" type="ORF">DDE83_004103</name>
</gene>
<evidence type="ECO:0000313" key="3">
    <source>
        <dbReference type="EMBL" id="RAR12571.1"/>
    </source>
</evidence>
<feature type="region of interest" description="Disordered" evidence="1">
    <location>
        <begin position="249"/>
        <end position="282"/>
    </location>
</feature>
<dbReference type="STRING" id="183478.A0A364N5R0"/>
<reference evidence="4" key="1">
    <citation type="submission" date="2018-05" db="EMBL/GenBank/DDBJ databases">
        <title>Draft genome sequence of Stemphylium lycopersici strain CIDEFI 213.</title>
        <authorList>
            <person name="Medina R."/>
            <person name="Franco M.E.E."/>
            <person name="Lucentini C.G."/>
            <person name="Saparrat M.C.N."/>
            <person name="Balatti P.A."/>
        </authorList>
    </citation>
    <scope>NUCLEOTIDE SEQUENCE [LARGE SCALE GENOMIC DNA]</scope>
    <source>
        <strain evidence="4">CIDEFI 213</strain>
    </source>
</reference>
<sequence length="1149" mass="127548">MHLPWLILAAAPLCMSLTLQRSIVPAALLPRDGYEELETKNTCRWTRCEYGCGAGFEKVIREGGYPGEVMTDHSDEAEVGTLNVGCKTAHQSACCTLTPSVAAYGQCKWSGSAPLCSADPTSSKPSRAACPDSHPHFIFASSAGFGGEKPCDTGAKSYCCKTEVKPWTNCAWYDKETDAFSHGICEASCPLDSILLGMQKGKCEKGESAYCCGGPASLPPPPPPPPVESPKVREFEDAVRVWVDIELDGGPQPSNVVPIKDDESTEDAESEPESESEVNTAGEMPRMMRCARWKQIRPVLTSIITIKASQWSPDQKLMASFWDGLAAVRHPGTSIANLSEWLAQNPIISPGALVDLILYDFDIWASIKKSIKKTRTDVCILINVGWGTGKTSLLQPDIAATTDQNLSTPIERRWISPDIQYDVDDWRSMEDEHSHHYVPWLGTILHGIRGGSLSLHYARWEWYNGNAEFPGGPMLELAYWIGPVPGGWTPQTEHEHQLWRYRDMTRPRRYDAGERDRWVVIHLHFRNEAFLADFDGHTYAGYSAMTMFHAHRAVVDADGLGWRVDGGGGGPSGGRDSRNRRTILSCPGDPEYRDGYRSGNRMHIGDQPSSLHANPSSDLSELFKFHEHLYVQGYVNAPGLMPLIDNQALGHQFNRFGELEALPYRWIQSNREARRPGNDIWIGTNFRIPDYWYAHMATGNLQFDYNIPMPLPLPQIPEHPWQYNPLPAGYPALEPYTTAAHLSGPIRSTLTASPRLRNTTKPFEPILQTRSMNTTSLIHAIQKNWSLPPSSPPVSILPSSLLSSIPIIRLPPALLTALHTLSILTPGQRDRAHSLLNTYFQARIREGSYGGKNRSMVAILEVCDVEKACDSARRMSRGREMQGCVAAGTDSMEGGLGRRGSGIRVRGTWVDNEEGGDGFFAEEVLEEQCMDVDMQDDIAARDSVLIAAPFGALLGDGSQVGRLFERHDGNGGGYKEGDCVTLPPLTPHTEKRRVHLPPIQTSQINTPKAPAANAVQSSFTPLFNSLKEEMGGDLDMVDQEQPLLRSSPTALPHQKAFLQQQQQQKQQQIDLSESTRQNTRFNTTGSAATDHCLLAAQQRATHEFNLCRLHLQETMRQFEHARWRCEGARRRMEGLRERARGTSVGMGKW</sequence>
<keyword evidence="2" id="KW-0732">Signal</keyword>
<protein>
    <submittedName>
        <fullName evidence="3">Glycosylhydrolase family 18-9</fullName>
    </submittedName>
</protein>
<dbReference type="GO" id="GO:0016787">
    <property type="term" value="F:hydrolase activity"/>
    <property type="evidence" value="ECO:0007669"/>
    <property type="project" value="UniProtKB-KW"/>
</dbReference>
<dbReference type="Proteomes" id="UP000249619">
    <property type="component" value="Unassembled WGS sequence"/>
</dbReference>
<feature type="signal peptide" evidence="2">
    <location>
        <begin position="1"/>
        <end position="16"/>
    </location>
</feature>
<evidence type="ECO:0000256" key="1">
    <source>
        <dbReference type="SAM" id="MobiDB-lite"/>
    </source>
</evidence>
<feature type="chain" id="PRO_5017001334" evidence="2">
    <location>
        <begin position="17"/>
        <end position="1149"/>
    </location>
</feature>
<name>A0A364N5R0_STELY</name>
<accession>A0A364N5R0</accession>